<dbReference type="InterPro" id="IPR033648">
    <property type="entry name" value="AAR2_C"/>
</dbReference>
<dbReference type="InterPro" id="IPR007946">
    <property type="entry name" value="AAR2"/>
</dbReference>
<reference evidence="4" key="1">
    <citation type="journal article" date="2013" name="Nature">
        <title>Draft genome of the wheat A-genome progenitor Triticum urartu.</title>
        <authorList>
            <person name="Ling H.Q."/>
            <person name="Zhao S."/>
            <person name="Liu D."/>
            <person name="Wang J."/>
            <person name="Sun H."/>
            <person name="Zhang C."/>
            <person name="Fan H."/>
            <person name="Li D."/>
            <person name="Dong L."/>
            <person name="Tao Y."/>
            <person name="Gao C."/>
            <person name="Wu H."/>
            <person name="Li Y."/>
            <person name="Cui Y."/>
            <person name="Guo X."/>
            <person name="Zheng S."/>
            <person name="Wang B."/>
            <person name="Yu K."/>
            <person name="Liang Q."/>
            <person name="Yang W."/>
            <person name="Lou X."/>
            <person name="Chen J."/>
            <person name="Feng M."/>
            <person name="Jian J."/>
            <person name="Zhang X."/>
            <person name="Luo G."/>
            <person name="Jiang Y."/>
            <person name="Liu J."/>
            <person name="Wang Z."/>
            <person name="Sha Y."/>
            <person name="Zhang B."/>
            <person name="Wu H."/>
            <person name="Tang D."/>
            <person name="Shen Q."/>
            <person name="Xue P."/>
            <person name="Zou S."/>
            <person name="Wang X."/>
            <person name="Liu X."/>
            <person name="Wang F."/>
            <person name="Yang Y."/>
            <person name="An X."/>
            <person name="Dong Z."/>
            <person name="Zhang K."/>
            <person name="Zhang X."/>
            <person name="Luo M.C."/>
            <person name="Dvorak J."/>
            <person name="Tong Y."/>
            <person name="Wang J."/>
            <person name="Yang H."/>
            <person name="Li Z."/>
            <person name="Wang D."/>
            <person name="Zhang A."/>
            <person name="Wang J."/>
        </authorList>
    </citation>
    <scope>NUCLEOTIDE SEQUENCE</scope>
</reference>
<dbReference type="Pfam" id="PF20981">
    <property type="entry name" value="AAR2_1st"/>
    <property type="match status" value="1"/>
</dbReference>
<dbReference type="InterPro" id="IPR038514">
    <property type="entry name" value="AAR2_C_sf"/>
</dbReference>
<dbReference type="Gene3D" id="1.25.10.10">
    <property type="entry name" value="Leucine-rich Repeat Variant"/>
    <property type="match status" value="1"/>
</dbReference>
<gene>
    <name evidence="4" type="ORF">TRIUR3_11170</name>
</gene>
<evidence type="ECO:0000256" key="1">
    <source>
        <dbReference type="ARBA" id="ARBA00006281"/>
    </source>
</evidence>
<dbReference type="CDD" id="cd13778">
    <property type="entry name" value="Aar2_C"/>
    <property type="match status" value="1"/>
</dbReference>
<dbReference type="GO" id="GO:0000244">
    <property type="term" value="P:spliceosomal tri-snRNP complex assembly"/>
    <property type="evidence" value="ECO:0007669"/>
    <property type="project" value="TreeGrafter"/>
</dbReference>
<feature type="domain" description="AAR2 C-terminal" evidence="2">
    <location>
        <begin position="483"/>
        <end position="656"/>
    </location>
</feature>
<name>M8AJT0_TRIUA</name>
<dbReference type="PANTHER" id="PTHR12689:SF4">
    <property type="entry name" value="PROTEIN AAR2 HOMOLOG"/>
    <property type="match status" value="1"/>
</dbReference>
<comment type="similarity">
    <text evidence="1">Belongs to the AAR2 family.</text>
</comment>
<evidence type="ECO:0008006" key="5">
    <source>
        <dbReference type="Google" id="ProtNLM"/>
    </source>
</evidence>
<dbReference type="STRING" id="4572.M8AJT0"/>
<dbReference type="InterPro" id="IPR007216">
    <property type="entry name" value="CNOT9"/>
</dbReference>
<dbReference type="EMBL" id="KD045600">
    <property type="protein sequence ID" value="EMS65290.1"/>
    <property type="molecule type" value="Genomic_DNA"/>
</dbReference>
<feature type="domain" description="AAR2 N-terminal" evidence="3">
    <location>
        <begin position="320"/>
        <end position="433"/>
    </location>
</feature>
<dbReference type="CDD" id="cd13777">
    <property type="entry name" value="Aar2_N"/>
    <property type="match status" value="1"/>
</dbReference>
<dbReference type="eggNOG" id="KOG3036">
    <property type="taxonomic scope" value="Eukaryota"/>
</dbReference>
<dbReference type="Pfam" id="PF04078">
    <property type="entry name" value="Rcd1"/>
    <property type="match status" value="2"/>
</dbReference>
<evidence type="ECO:0000259" key="2">
    <source>
        <dbReference type="Pfam" id="PF05282"/>
    </source>
</evidence>
<dbReference type="Pfam" id="PF05282">
    <property type="entry name" value="AAR2"/>
    <property type="match status" value="1"/>
</dbReference>
<dbReference type="Gene3D" id="1.25.40.550">
    <property type="entry name" value="Aar2, C-terminal domain-like"/>
    <property type="match status" value="1"/>
</dbReference>
<dbReference type="eggNOG" id="KOG3937">
    <property type="taxonomic scope" value="Eukaryota"/>
</dbReference>
<proteinExistence type="inferred from homology"/>
<dbReference type="GO" id="GO:0030014">
    <property type="term" value="C:CCR4-NOT complex"/>
    <property type="evidence" value="ECO:0007669"/>
    <property type="project" value="InterPro"/>
</dbReference>
<dbReference type="FunFam" id="1.25.40.550:FF:000002">
    <property type="entry name" value="AAR2 protein family"/>
    <property type="match status" value="1"/>
</dbReference>
<dbReference type="GO" id="GO:0006402">
    <property type="term" value="P:mRNA catabolic process"/>
    <property type="evidence" value="ECO:0007669"/>
    <property type="project" value="InterPro"/>
</dbReference>
<dbReference type="AlphaFoldDB" id="M8AJT0"/>
<evidence type="ECO:0000259" key="3">
    <source>
        <dbReference type="Pfam" id="PF20981"/>
    </source>
</evidence>
<organism evidence="4">
    <name type="scientific">Triticum urartu</name>
    <name type="common">Red wild einkorn</name>
    <name type="synonym">Crithodium urartu</name>
    <dbReference type="NCBI Taxonomy" id="4572"/>
    <lineage>
        <taxon>Eukaryota</taxon>
        <taxon>Viridiplantae</taxon>
        <taxon>Streptophyta</taxon>
        <taxon>Embryophyta</taxon>
        <taxon>Tracheophyta</taxon>
        <taxon>Spermatophyta</taxon>
        <taxon>Magnoliopsida</taxon>
        <taxon>Liliopsida</taxon>
        <taxon>Poales</taxon>
        <taxon>Poaceae</taxon>
        <taxon>BOP clade</taxon>
        <taxon>Pooideae</taxon>
        <taxon>Triticodae</taxon>
        <taxon>Triticeae</taxon>
        <taxon>Triticinae</taxon>
        <taxon>Triticum</taxon>
    </lineage>
</organism>
<evidence type="ECO:0000313" key="4">
    <source>
        <dbReference type="EMBL" id="EMS65290.1"/>
    </source>
</evidence>
<dbReference type="PANTHER" id="PTHR12689">
    <property type="entry name" value="A1 CISTRON SPLICING FACTOR AAR2-RELATED"/>
    <property type="match status" value="1"/>
</dbReference>
<dbReference type="InterPro" id="IPR033647">
    <property type="entry name" value="Aar2_N"/>
</dbReference>
<accession>M8AJT0</accession>
<dbReference type="InterPro" id="IPR011989">
    <property type="entry name" value="ARM-like"/>
</dbReference>
<sequence>MPPGLPEGRRGYPFPTALRVPGETLGLVRATAAAPSHSFLKMREMFPDLAPLLWYSFGTVAALVQFLTGLLGYLKHKQEILRIYPALSPPTLTSAASTRVCNVLALFQCIASLPETRSPFIEADIPLYLYPFLHTVDKAQPFEQLRLATLGVIGALVKDENAEAAEYLLQRETIPLCLNIMEMGNEPSKTVKNIRSLSLVAGEVKVEANPRDKPHNGWTLIFANFYDHCPLILQVSTFILLKVLLTEVGLEQCCDTRGPFYAIAFALQKRVDSPDERPSARLLKCIIRCYLRLFDHRRGRAVLKTNLPSVIRDGTFNGYLMVFSVGPRFRGIKMVPPGPHFLHYCSPSRHGNEFAPTVGFFLTTHPSQVVVRRWHAQEERLVTLSEEEEIRYSEAVKRFEFDDQLGPYNLDSFGDWKQLSNYLSQSVIERLEPIGGEITIALETSWMDRAPQTEMERRLMEQLREDKFAKKAPTQPERRGCYYTTIPASVKHKNISADELTLLNLDRTSLLETVLAKNYQGQEDLLLGELQFSFIAFMMGQSLEAFMQWKALVSLLLSCSEAPLHTRTQMFVKFIRVIYYQFKHGFQRTHDSRSSDDKGNSLFLDEAWFSRDIFLYRLSKDFLTVIFEAQVVDGDLLSWARKLKTLLETTFGWDLENNAANLIDEDDEFAPVVVEMDG</sequence>
<protein>
    <recommendedName>
        <fullName evidence="5">Protein AAR2-like protein</fullName>
    </recommendedName>
</protein>